<dbReference type="InterPro" id="IPR005578">
    <property type="entry name" value="Yif1_fam"/>
</dbReference>
<comment type="subcellular location">
    <subcellularLocation>
        <location evidence="9">Endoplasmic reticulum membrane</location>
        <topology evidence="9">Multi-pass membrane protein</topology>
    </subcellularLocation>
    <subcellularLocation>
        <location evidence="9">Golgi apparatus membrane</location>
        <topology evidence="9">Multi-pass membrane protein</topology>
    </subcellularLocation>
</comment>
<dbReference type="Pfam" id="PF03878">
    <property type="entry name" value="YIF1"/>
    <property type="match status" value="1"/>
</dbReference>
<organism evidence="10">
    <name type="scientific">Trepomonas sp. PC1</name>
    <dbReference type="NCBI Taxonomy" id="1076344"/>
    <lineage>
        <taxon>Eukaryota</taxon>
        <taxon>Metamonada</taxon>
        <taxon>Diplomonadida</taxon>
        <taxon>Hexamitidae</taxon>
        <taxon>Hexamitinae</taxon>
        <taxon>Trepomonas</taxon>
    </lineage>
</organism>
<evidence type="ECO:0000256" key="2">
    <source>
        <dbReference type="ARBA" id="ARBA00022448"/>
    </source>
</evidence>
<keyword evidence="3 9" id="KW-0812">Transmembrane</keyword>
<feature type="transmembrane region" description="Helical" evidence="9">
    <location>
        <begin position="199"/>
        <end position="220"/>
    </location>
</feature>
<protein>
    <recommendedName>
        <fullName evidence="9">Protein YIF1</fullName>
    </recommendedName>
</protein>
<evidence type="ECO:0000256" key="4">
    <source>
        <dbReference type="ARBA" id="ARBA00022824"/>
    </source>
</evidence>
<feature type="transmembrane region" description="Helical" evidence="9">
    <location>
        <begin position="133"/>
        <end position="150"/>
    </location>
</feature>
<feature type="transmembrane region" description="Helical" evidence="9">
    <location>
        <begin position="103"/>
        <end position="121"/>
    </location>
</feature>
<dbReference type="GO" id="GO:0000139">
    <property type="term" value="C:Golgi membrane"/>
    <property type="evidence" value="ECO:0007669"/>
    <property type="project" value="UniProtKB-SubCell"/>
</dbReference>
<feature type="transmembrane region" description="Helical" evidence="9">
    <location>
        <begin position="157"/>
        <end position="179"/>
    </location>
</feature>
<evidence type="ECO:0000256" key="9">
    <source>
        <dbReference type="RuleBase" id="RU368073"/>
    </source>
</evidence>
<feature type="non-terminal residue" evidence="10">
    <location>
        <position position="224"/>
    </location>
</feature>
<feature type="non-terminal residue" evidence="10">
    <location>
        <position position="1"/>
    </location>
</feature>
<dbReference type="GO" id="GO:0030134">
    <property type="term" value="C:COPII-coated ER to Golgi transport vesicle"/>
    <property type="evidence" value="ECO:0007669"/>
    <property type="project" value="TreeGrafter"/>
</dbReference>
<dbReference type="AlphaFoldDB" id="A0A146KGG9"/>
<evidence type="ECO:0000256" key="3">
    <source>
        <dbReference type="ARBA" id="ARBA00022692"/>
    </source>
</evidence>
<evidence type="ECO:0000313" key="10">
    <source>
        <dbReference type="EMBL" id="JAP94501.1"/>
    </source>
</evidence>
<keyword evidence="2 9" id="KW-0813">Transport</keyword>
<proteinExistence type="inferred from homology"/>
<reference evidence="10" key="1">
    <citation type="submission" date="2015-07" db="EMBL/GenBank/DDBJ databases">
        <title>Adaptation to a free-living lifestyle via gene acquisitions in the diplomonad Trepomonas sp. PC1.</title>
        <authorList>
            <person name="Xu F."/>
            <person name="Jerlstrom-Hultqvist J."/>
            <person name="Kolisko M."/>
            <person name="Simpson A.G.B."/>
            <person name="Roger A.J."/>
            <person name="Svard S.G."/>
            <person name="Andersson J.O."/>
        </authorList>
    </citation>
    <scope>NUCLEOTIDE SEQUENCE</scope>
    <source>
        <strain evidence="10">PC1</strain>
    </source>
</reference>
<evidence type="ECO:0000256" key="8">
    <source>
        <dbReference type="ARBA" id="ARBA00023136"/>
    </source>
</evidence>
<evidence type="ECO:0000256" key="1">
    <source>
        <dbReference type="ARBA" id="ARBA00009727"/>
    </source>
</evidence>
<dbReference type="EMBL" id="GDID01002105">
    <property type="protein sequence ID" value="JAP94501.1"/>
    <property type="molecule type" value="Transcribed_RNA"/>
</dbReference>
<dbReference type="GO" id="GO:0015031">
    <property type="term" value="P:protein transport"/>
    <property type="evidence" value="ECO:0007669"/>
    <property type="project" value="UniProtKB-KW"/>
</dbReference>
<gene>
    <name evidence="10" type="ORF">TPC1_12825</name>
</gene>
<dbReference type="PANTHER" id="PTHR14083">
    <property type="entry name" value="YIP1 INTERACTING FACTOR HOMOLOG YIF1 PROTEIN"/>
    <property type="match status" value="1"/>
</dbReference>
<comment type="similarity">
    <text evidence="1 9">Belongs to the YIF1 family.</text>
</comment>
<keyword evidence="4 9" id="KW-0256">Endoplasmic reticulum</keyword>
<name>A0A146KGG9_9EUKA</name>
<feature type="transmembrane region" description="Helical" evidence="9">
    <location>
        <begin position="71"/>
        <end position="91"/>
    </location>
</feature>
<accession>A0A146KGG9</accession>
<dbReference type="GO" id="GO:0005793">
    <property type="term" value="C:endoplasmic reticulum-Golgi intermediate compartment"/>
    <property type="evidence" value="ECO:0007669"/>
    <property type="project" value="UniProtKB-UniRule"/>
</dbReference>
<comment type="function">
    <text evidence="9">Has a role in transport between endoplasmic reticulum and Golgi.</text>
</comment>
<evidence type="ECO:0000256" key="5">
    <source>
        <dbReference type="ARBA" id="ARBA00022927"/>
    </source>
</evidence>
<dbReference type="GO" id="GO:0006888">
    <property type="term" value="P:endoplasmic reticulum to Golgi vesicle-mediated transport"/>
    <property type="evidence" value="ECO:0007669"/>
    <property type="project" value="UniProtKB-UniRule"/>
</dbReference>
<keyword evidence="6 9" id="KW-1133">Transmembrane helix</keyword>
<dbReference type="GO" id="GO:0005789">
    <property type="term" value="C:endoplasmic reticulum membrane"/>
    <property type="evidence" value="ECO:0007669"/>
    <property type="project" value="UniProtKB-SubCell"/>
</dbReference>
<keyword evidence="5 9" id="KW-0653">Protein transport</keyword>
<sequence>DINPLSFVNPFSSDQKKQMEQMQQKVKSWKIIETLQQYFQITNSSIMQRLSLMFFPFLQFQKRSAGLTLDLYLPLMGHLLYVVISSFTQVFKSEFSTKILSRTIILSGALFVSQCVGSYLLSKTLPKQTICDIISQNGYNFFYAGLLIVVKPLKLGFFVILAIFIACSAFHYIQQGFLIVKQSAEQNLSSTAVVAAQNVMVMIMGAVQGVALALLVWVAAQNVM</sequence>
<evidence type="ECO:0000256" key="7">
    <source>
        <dbReference type="ARBA" id="ARBA00023034"/>
    </source>
</evidence>
<evidence type="ECO:0000256" key="6">
    <source>
        <dbReference type="ARBA" id="ARBA00022989"/>
    </source>
</evidence>
<dbReference type="PANTHER" id="PTHR14083:SF0">
    <property type="entry name" value="YIP1D-INTERACTING FACTOR 1, ISOFORM C"/>
    <property type="match status" value="1"/>
</dbReference>
<keyword evidence="8 9" id="KW-0472">Membrane</keyword>
<keyword evidence="7 9" id="KW-0333">Golgi apparatus</keyword>